<protein>
    <submittedName>
        <fullName evidence="2">Uncharacterized protein</fullName>
    </submittedName>
</protein>
<name>A0A7H9B1Q9_ZYGMR</name>
<dbReference type="Proteomes" id="UP000509704">
    <property type="component" value="Chromosome 4"/>
</dbReference>
<sequence>MSEASHDAPSKIVTWGSWWRGRGLETDAQDQDENDVTAGSTALKTSTTAVPENLSNEREVHNSSTVGTAENVQNSATAGWYSSIVSRVSSIPLFNNQTIDVVIDGNTRYSQLSEGQIQILELEAVQTIVRRSNSWVWYRNLTHFNEGTSSWIEQTGIVSVYGTGSSKCPLPLKHYPIPDSSSGYHVYLTDSLILPTDSPLKMLHDQSLLSRVSTAARNYYNFPSEKHLYLKKTTEGLLKEGRALIISVVGYLPEKYEKYSLEEQRSAEYLSRKLALSLQHEQPAEIISLSIECPLHTKDLKTVFQECVGLLQNWKDLFKDVSSIFFTCVYHSVPLTILLAKHILKDHESLEINATTPVGILAMESDLQGYRFWDHSSDATSSSEQSYQKVQQMREKQLFQGVSKNEREILSKIRLYRKLDSEESRLVQSNLDWLLYHWRGFRFNFFCKLYDNFMTASQKLAVDYNHPKIFRNIWCDGRHMGHDTRHPLQLNIPDVQTKTPKFECTLEVPEKRIFEVTLLNSILLALNLGNTKFVPIMKLISPFFISRTFNQNTMSPNLKKQTQTELKNWLQEMDLKWRTNETDEQSIGELPDKVSSVHKFMEFSHYHDMRTPELMKVYSNIYDDDSVYQTFIENTIKTRSLLGEKHLTLLGDHSAPRSILNTVNQYDLVWKFHEFLSEFMRLRNLPQQPEAKCLKFTISLNYSFWEQAYYDPILFKKDTSEAIKHLEHIWENYQSWDPSTRGLKQLKSVLSVLSLYNNPSEMVQDVAYK</sequence>
<gene>
    <name evidence="2" type="ORF">HG535_0D01350</name>
</gene>
<dbReference type="EMBL" id="CP058607">
    <property type="protein sequence ID" value="QLG72427.1"/>
    <property type="molecule type" value="Genomic_DNA"/>
</dbReference>
<dbReference type="PANTHER" id="PTHR47349:SF1">
    <property type="entry name" value="AER328WP"/>
    <property type="match status" value="1"/>
</dbReference>
<dbReference type="AlphaFoldDB" id="A0A7H9B1Q9"/>
<evidence type="ECO:0000313" key="2">
    <source>
        <dbReference type="EMBL" id="QLG72427.1"/>
    </source>
</evidence>
<proteinExistence type="predicted"/>
<evidence type="ECO:0000313" key="3">
    <source>
        <dbReference type="Proteomes" id="UP000509704"/>
    </source>
</evidence>
<dbReference type="GeneID" id="59236151"/>
<dbReference type="KEGG" id="zmk:HG535_0D01350"/>
<organism evidence="2 3">
    <name type="scientific">Zygotorulaspora mrakii</name>
    <name type="common">Zygosaccharomyces mrakii</name>
    <dbReference type="NCBI Taxonomy" id="42260"/>
    <lineage>
        <taxon>Eukaryota</taxon>
        <taxon>Fungi</taxon>
        <taxon>Dikarya</taxon>
        <taxon>Ascomycota</taxon>
        <taxon>Saccharomycotina</taxon>
        <taxon>Saccharomycetes</taxon>
        <taxon>Saccharomycetales</taxon>
        <taxon>Saccharomycetaceae</taxon>
        <taxon>Zygotorulaspora</taxon>
    </lineage>
</organism>
<reference evidence="2 3" key="1">
    <citation type="submission" date="2020-07" db="EMBL/GenBank/DDBJ databases">
        <title>The yeast mating-type switching endonuclease HO is a domesticated member of an unorthodox homing genetic element family.</title>
        <authorList>
            <person name="Coughlan A.Y."/>
            <person name="Lombardi L."/>
            <person name="Braun-Galleani S."/>
            <person name="Martos A.R."/>
            <person name="Galeote V."/>
            <person name="Bigey F."/>
            <person name="Dequin S."/>
            <person name="Byrne K.P."/>
            <person name="Wolfe K.H."/>
        </authorList>
    </citation>
    <scope>NUCLEOTIDE SEQUENCE [LARGE SCALE GENOMIC DNA]</scope>
    <source>
        <strain evidence="2 3">NRRL Y-6702</strain>
    </source>
</reference>
<feature type="compositionally biased region" description="Polar residues" evidence="1">
    <location>
        <begin position="37"/>
        <end position="54"/>
    </location>
</feature>
<evidence type="ECO:0000256" key="1">
    <source>
        <dbReference type="SAM" id="MobiDB-lite"/>
    </source>
</evidence>
<dbReference type="RefSeq" id="XP_037144155.1">
    <property type="nucleotide sequence ID" value="XM_037288260.1"/>
</dbReference>
<dbReference type="PANTHER" id="PTHR47349">
    <property type="entry name" value="CHROMOSOME 8, WHOLE GENOME SHOTGUN SEQUENCE"/>
    <property type="match status" value="1"/>
</dbReference>
<dbReference type="InterPro" id="IPR058934">
    <property type="entry name" value="YMC020W-like"/>
</dbReference>
<feature type="region of interest" description="Disordered" evidence="1">
    <location>
        <begin position="25"/>
        <end position="65"/>
    </location>
</feature>
<keyword evidence="3" id="KW-1185">Reference proteome</keyword>
<dbReference type="OrthoDB" id="3972942at2759"/>
<accession>A0A7H9B1Q9</accession>